<dbReference type="OMA" id="SEATMID"/>
<accession>A0A087GNL3</accession>
<dbReference type="AlphaFoldDB" id="A0A087GNL3"/>
<dbReference type="Gene3D" id="1.10.8.430">
    <property type="entry name" value="Helical domain of apoptotic protease-activating factors"/>
    <property type="match status" value="1"/>
</dbReference>
<evidence type="ECO:0000256" key="2">
    <source>
        <dbReference type="ARBA" id="ARBA00022614"/>
    </source>
</evidence>
<protein>
    <recommendedName>
        <fullName evidence="1">ADP-ribosyl cyclase/cyclic ADP-ribose hydrolase</fullName>
        <ecNumber evidence="1">3.2.2.6</ecNumber>
    </recommendedName>
</protein>
<comment type="catalytic activity">
    <reaction evidence="7">
        <text>NAD(+) + H2O = ADP-D-ribose + nicotinamide + H(+)</text>
        <dbReference type="Rhea" id="RHEA:16301"/>
        <dbReference type="ChEBI" id="CHEBI:15377"/>
        <dbReference type="ChEBI" id="CHEBI:15378"/>
        <dbReference type="ChEBI" id="CHEBI:17154"/>
        <dbReference type="ChEBI" id="CHEBI:57540"/>
        <dbReference type="ChEBI" id="CHEBI:57967"/>
        <dbReference type="EC" id="3.2.2.6"/>
    </reaction>
    <physiologicalReaction direction="left-to-right" evidence="7">
        <dbReference type="Rhea" id="RHEA:16302"/>
    </physiologicalReaction>
</comment>
<keyword evidence="5" id="KW-0611">Plant defense</keyword>
<sequence length="758" mass="87149">MNYFPFRAMDPFSSSSSRNWLYDVFPSFSGEDVRQNILSHFLKELDRKSIIAFIDNGIERGRSLDPELKKAIKDSRIAVVVFSKHYASSSWCLNELLEIVRCKKELDQVVIPIFYGLDPSDVRKQTGDFGKNFDKTCKNKSKEEKNRWQKALTDVADLTGYHSRNWLSEATMIDKIVNDVGNLLNSNPPNDFEGFVGIEDHISKMRLLLDLESEEVKMVGIWGTSGIGKTTIASALFHRLSRHFESRLFIDRGFVSRSTNTDDYNMKLHLQEKFLSNLLGKEGIVVDHLGAVREKLKHRKVLIVIDHLDDLMVLDTLVGGEEWFGRGSRIIVITNDKHLLTAHGIDCIYEVGLPSEELALEMFCRSAFRQNSPPEDFKELVVEAVRLAGNLPLGLNVLGSSFRCRDKNYWMDMLRKLHSRLNGKIEKVLRVGYDGLDSEDDKAIFHHIACLFNLEKVSDIKLLLADSDLNFEIGLKNLVDKSLVHVRLNIVEMHPLLQKLGMEIVREQSINPGKREFLVDWKDICDVLEENTGTRKVLGISLNMDEIDELLIHEDAFKNMRNLRFLTIFSNKYMPEKTVRLYLPDSFDHLPPKLKLLCWDGYPMKSLPSKFRPESLVKLKMKDSKLKKLWEGTRKLTCLKEMNLWGSENLKEIPDLSRATNLERLYLAYCLSWVQLPSSIRKFNELTSPGMLECRNLETLPTGGINTESPKRLILRESSHFEGPGIKLENSTTLQEKEEDTTNFEDMEEGGIELFHRE</sequence>
<organism evidence="9 10">
    <name type="scientific">Arabis alpina</name>
    <name type="common">Alpine rock-cress</name>
    <dbReference type="NCBI Taxonomy" id="50452"/>
    <lineage>
        <taxon>Eukaryota</taxon>
        <taxon>Viridiplantae</taxon>
        <taxon>Streptophyta</taxon>
        <taxon>Embryophyta</taxon>
        <taxon>Tracheophyta</taxon>
        <taxon>Spermatophyta</taxon>
        <taxon>Magnoliopsida</taxon>
        <taxon>eudicotyledons</taxon>
        <taxon>Gunneridae</taxon>
        <taxon>Pentapetalae</taxon>
        <taxon>rosids</taxon>
        <taxon>malvids</taxon>
        <taxon>Brassicales</taxon>
        <taxon>Brassicaceae</taxon>
        <taxon>Arabideae</taxon>
        <taxon>Arabis</taxon>
    </lineage>
</organism>
<reference evidence="10" key="1">
    <citation type="journal article" date="2015" name="Nat. Plants">
        <title>Genome expansion of Arabis alpina linked with retrotransposition and reduced symmetric DNA methylation.</title>
        <authorList>
            <person name="Willing E.M."/>
            <person name="Rawat V."/>
            <person name="Mandakova T."/>
            <person name="Maumus F."/>
            <person name="James G.V."/>
            <person name="Nordstroem K.J."/>
            <person name="Becker C."/>
            <person name="Warthmann N."/>
            <person name="Chica C."/>
            <person name="Szarzynska B."/>
            <person name="Zytnicki M."/>
            <person name="Albani M.C."/>
            <person name="Kiefer C."/>
            <person name="Bergonzi S."/>
            <person name="Castaings L."/>
            <person name="Mateos J.L."/>
            <person name="Berns M.C."/>
            <person name="Bujdoso N."/>
            <person name="Piofczyk T."/>
            <person name="de Lorenzo L."/>
            <person name="Barrero-Sicilia C."/>
            <person name="Mateos I."/>
            <person name="Piednoel M."/>
            <person name="Hagmann J."/>
            <person name="Chen-Min-Tao R."/>
            <person name="Iglesias-Fernandez R."/>
            <person name="Schuster S.C."/>
            <person name="Alonso-Blanco C."/>
            <person name="Roudier F."/>
            <person name="Carbonero P."/>
            <person name="Paz-Ares J."/>
            <person name="Davis S.J."/>
            <person name="Pecinka A."/>
            <person name="Quesneville H."/>
            <person name="Colot V."/>
            <person name="Lysak M.A."/>
            <person name="Weigel D."/>
            <person name="Coupland G."/>
            <person name="Schneeberger K."/>
        </authorList>
    </citation>
    <scope>NUCLEOTIDE SEQUENCE [LARGE SCALE GENOMIC DNA]</scope>
    <source>
        <strain evidence="10">cv. Pajares</strain>
    </source>
</reference>
<dbReference type="PANTHER" id="PTHR11017">
    <property type="entry name" value="LEUCINE-RICH REPEAT-CONTAINING PROTEIN"/>
    <property type="match status" value="1"/>
</dbReference>
<evidence type="ECO:0000313" key="10">
    <source>
        <dbReference type="Proteomes" id="UP000029120"/>
    </source>
</evidence>
<dbReference type="GO" id="GO:0007165">
    <property type="term" value="P:signal transduction"/>
    <property type="evidence" value="ECO:0007669"/>
    <property type="project" value="InterPro"/>
</dbReference>
<dbReference type="SUPFAM" id="SSF46785">
    <property type="entry name" value="Winged helix' DNA-binding domain"/>
    <property type="match status" value="1"/>
</dbReference>
<dbReference type="InterPro" id="IPR036390">
    <property type="entry name" value="WH_DNA-bd_sf"/>
</dbReference>
<dbReference type="FunFam" id="3.40.50.10140:FF:000007">
    <property type="entry name" value="Disease resistance protein (TIR-NBS-LRR class)"/>
    <property type="match status" value="1"/>
</dbReference>
<dbReference type="Gene3D" id="3.80.10.10">
    <property type="entry name" value="Ribonuclease Inhibitor"/>
    <property type="match status" value="1"/>
</dbReference>
<dbReference type="Proteomes" id="UP000029120">
    <property type="component" value="Chromosome 6"/>
</dbReference>
<dbReference type="SMART" id="SM00382">
    <property type="entry name" value="AAA"/>
    <property type="match status" value="1"/>
</dbReference>
<keyword evidence="4" id="KW-0378">Hydrolase</keyword>
<dbReference type="InterPro" id="IPR042197">
    <property type="entry name" value="Apaf_helical"/>
</dbReference>
<dbReference type="FunFam" id="3.40.50.300:FF:001002">
    <property type="entry name" value="Disease resistance protein (TIR-NBS-LRR class)"/>
    <property type="match status" value="1"/>
</dbReference>
<dbReference type="PROSITE" id="PS50104">
    <property type="entry name" value="TIR"/>
    <property type="match status" value="1"/>
</dbReference>
<dbReference type="Gene3D" id="3.40.50.300">
    <property type="entry name" value="P-loop containing nucleotide triphosphate hydrolases"/>
    <property type="match status" value="1"/>
</dbReference>
<evidence type="ECO:0000256" key="5">
    <source>
        <dbReference type="ARBA" id="ARBA00022821"/>
    </source>
</evidence>
<dbReference type="InterPro" id="IPR035897">
    <property type="entry name" value="Toll_tir_struct_dom_sf"/>
</dbReference>
<dbReference type="EC" id="3.2.2.6" evidence="1"/>
<evidence type="ECO:0000256" key="1">
    <source>
        <dbReference type="ARBA" id="ARBA00011982"/>
    </source>
</evidence>
<dbReference type="SUPFAM" id="SSF52058">
    <property type="entry name" value="L domain-like"/>
    <property type="match status" value="1"/>
</dbReference>
<dbReference type="GO" id="GO:0043531">
    <property type="term" value="F:ADP binding"/>
    <property type="evidence" value="ECO:0007669"/>
    <property type="project" value="InterPro"/>
</dbReference>
<dbReference type="Pfam" id="PF23282">
    <property type="entry name" value="WHD_ROQ1"/>
    <property type="match status" value="1"/>
</dbReference>
<dbReference type="PRINTS" id="PR00364">
    <property type="entry name" value="DISEASERSIST"/>
</dbReference>
<feature type="domain" description="TIR" evidence="8">
    <location>
        <begin position="20"/>
        <end position="184"/>
    </location>
</feature>
<keyword evidence="3" id="KW-0677">Repeat</keyword>
<dbReference type="PANTHER" id="PTHR11017:SF228">
    <property type="entry name" value="ADP-RIBOSYL CYCLASE_CYCLIC ADP-RIBOSE HYDROLASE-RELATED"/>
    <property type="match status" value="1"/>
</dbReference>
<dbReference type="InterPro" id="IPR003593">
    <property type="entry name" value="AAA+_ATPase"/>
</dbReference>
<name>A0A087GNL3_ARAAL</name>
<dbReference type="Pfam" id="PF00931">
    <property type="entry name" value="NB-ARC"/>
    <property type="match status" value="1"/>
</dbReference>
<dbReference type="FunFam" id="3.80.10.10:FF:000386">
    <property type="entry name" value="Disease resistance protein RPS4"/>
    <property type="match status" value="1"/>
</dbReference>
<dbReference type="Pfam" id="PF07725">
    <property type="entry name" value="LRR_3"/>
    <property type="match status" value="1"/>
</dbReference>
<evidence type="ECO:0000256" key="6">
    <source>
        <dbReference type="ARBA" id="ARBA00023027"/>
    </source>
</evidence>
<evidence type="ECO:0000313" key="9">
    <source>
        <dbReference type="EMBL" id="KFK31465.1"/>
    </source>
</evidence>
<dbReference type="InterPro" id="IPR044974">
    <property type="entry name" value="Disease_R_plants"/>
</dbReference>
<evidence type="ECO:0000256" key="4">
    <source>
        <dbReference type="ARBA" id="ARBA00022801"/>
    </source>
</evidence>
<dbReference type="FunFam" id="1.10.8.430:FF:000002">
    <property type="entry name" value="Disease resistance protein (TIR-NBS-LRR class)"/>
    <property type="match status" value="1"/>
</dbReference>
<dbReference type="OrthoDB" id="1357022at2759"/>
<dbReference type="InterPro" id="IPR032675">
    <property type="entry name" value="LRR_dom_sf"/>
</dbReference>
<keyword evidence="10" id="KW-1185">Reference proteome</keyword>
<dbReference type="InterPro" id="IPR011713">
    <property type="entry name" value="Leu-rich_rpt_3"/>
</dbReference>
<dbReference type="InterPro" id="IPR058192">
    <property type="entry name" value="WHD_ROQ1-like"/>
</dbReference>
<dbReference type="Gene3D" id="3.40.50.10140">
    <property type="entry name" value="Toll/interleukin-1 receptor homology (TIR) domain"/>
    <property type="match status" value="1"/>
</dbReference>
<keyword evidence="6" id="KW-0520">NAD</keyword>
<dbReference type="InterPro" id="IPR002182">
    <property type="entry name" value="NB-ARC"/>
</dbReference>
<dbReference type="GO" id="GO:0042742">
    <property type="term" value="P:defense response to bacterium"/>
    <property type="evidence" value="ECO:0007669"/>
    <property type="project" value="EnsemblPlants"/>
</dbReference>
<dbReference type="InterPro" id="IPR027417">
    <property type="entry name" value="P-loop_NTPase"/>
</dbReference>
<dbReference type="SUPFAM" id="SSF52200">
    <property type="entry name" value="Toll/Interleukin receptor TIR domain"/>
    <property type="match status" value="1"/>
</dbReference>
<evidence type="ECO:0000259" key="8">
    <source>
        <dbReference type="PROSITE" id="PS50104"/>
    </source>
</evidence>
<dbReference type="SUPFAM" id="SSF52540">
    <property type="entry name" value="P-loop containing nucleoside triphosphate hydrolases"/>
    <property type="match status" value="1"/>
</dbReference>
<evidence type="ECO:0000256" key="3">
    <source>
        <dbReference type="ARBA" id="ARBA00022737"/>
    </source>
</evidence>
<proteinExistence type="predicted"/>
<dbReference type="GO" id="GO:0061809">
    <property type="term" value="F:NAD+ nucleosidase activity, cyclic ADP-ribose generating"/>
    <property type="evidence" value="ECO:0007669"/>
    <property type="project" value="UniProtKB-EC"/>
</dbReference>
<evidence type="ECO:0000256" key="7">
    <source>
        <dbReference type="ARBA" id="ARBA00047304"/>
    </source>
</evidence>
<dbReference type="SMART" id="SM00255">
    <property type="entry name" value="TIR"/>
    <property type="match status" value="1"/>
</dbReference>
<dbReference type="EMBL" id="CM002874">
    <property type="protein sequence ID" value="KFK31465.1"/>
    <property type="molecule type" value="Genomic_DNA"/>
</dbReference>
<gene>
    <name evidence="9" type="ordered locus">AALP_Aa6g115400</name>
</gene>
<dbReference type="InterPro" id="IPR000157">
    <property type="entry name" value="TIR_dom"/>
</dbReference>
<dbReference type="Gramene" id="KFK31465">
    <property type="protein sequence ID" value="KFK31465"/>
    <property type="gene ID" value="AALP_AA6G115400"/>
</dbReference>
<dbReference type="Pfam" id="PF01582">
    <property type="entry name" value="TIR"/>
    <property type="match status" value="1"/>
</dbReference>
<keyword evidence="2" id="KW-0433">Leucine-rich repeat</keyword>